<dbReference type="EC" id="3.3.2.9" evidence="6"/>
<feature type="active site" description="Proton acceptor" evidence="7">
    <location>
        <position position="431"/>
    </location>
</feature>
<evidence type="ECO:0000256" key="2">
    <source>
        <dbReference type="ARBA" id="ARBA00004111"/>
    </source>
</evidence>
<keyword evidence="10" id="KW-1185">Reference proteome</keyword>
<dbReference type="Proteomes" id="UP001075354">
    <property type="component" value="Chromosome 7"/>
</dbReference>
<keyword evidence="6" id="KW-0472">Membrane</keyword>
<evidence type="ECO:0000256" key="7">
    <source>
        <dbReference type="PIRSR" id="PIRSR001112-1"/>
    </source>
</evidence>
<dbReference type="AlphaFoldDB" id="A0AAV7XMV0"/>
<evidence type="ECO:0000256" key="3">
    <source>
        <dbReference type="ARBA" id="ARBA00010088"/>
    </source>
</evidence>
<dbReference type="InterPro" id="IPR010497">
    <property type="entry name" value="Epoxide_hydro_N"/>
</dbReference>
<dbReference type="Gene3D" id="3.40.50.1820">
    <property type="entry name" value="alpha/beta hydrolase"/>
    <property type="match status" value="1"/>
</dbReference>
<comment type="similarity">
    <text evidence="3 6">Belongs to the peptidase S33 family.</text>
</comment>
<evidence type="ECO:0000256" key="5">
    <source>
        <dbReference type="ARBA" id="ARBA00022801"/>
    </source>
</evidence>
<comment type="function">
    <text evidence="6">Catalyzes juvenile hormone hydrolysis.</text>
</comment>
<dbReference type="PIRSF" id="PIRSF001112">
    <property type="entry name" value="Epoxide_hydrolase"/>
    <property type="match status" value="1"/>
</dbReference>
<dbReference type="EMBL" id="JAPTSV010000007">
    <property type="protein sequence ID" value="KAJ1526247.1"/>
    <property type="molecule type" value="Genomic_DNA"/>
</dbReference>
<evidence type="ECO:0000313" key="9">
    <source>
        <dbReference type="EMBL" id="KAJ1526247.1"/>
    </source>
</evidence>
<feature type="domain" description="Epoxide hydrolase N-terminal" evidence="8">
    <location>
        <begin position="52"/>
        <end position="161"/>
    </location>
</feature>
<feature type="active site" description="Nucleophile" evidence="7">
    <location>
        <position position="228"/>
    </location>
</feature>
<dbReference type="InterPro" id="IPR016292">
    <property type="entry name" value="Epoxide_hydrolase"/>
</dbReference>
<keyword evidence="4 6" id="KW-0058">Aromatic hydrocarbons catabolism</keyword>
<name>A0AAV7XMV0_9NEOP</name>
<evidence type="ECO:0000256" key="4">
    <source>
        <dbReference type="ARBA" id="ARBA00022797"/>
    </source>
</evidence>
<dbReference type="PRINTS" id="PR00412">
    <property type="entry name" value="EPOXHYDRLASE"/>
</dbReference>
<evidence type="ECO:0000256" key="6">
    <source>
        <dbReference type="PIRNR" id="PIRNR001112"/>
    </source>
</evidence>
<evidence type="ECO:0000313" key="10">
    <source>
        <dbReference type="Proteomes" id="UP001075354"/>
    </source>
</evidence>
<reference evidence="9" key="1">
    <citation type="submission" date="2022-12" db="EMBL/GenBank/DDBJ databases">
        <title>Chromosome-level genome assembly of the bean flower thrips Megalurothrips usitatus.</title>
        <authorList>
            <person name="Ma L."/>
            <person name="Liu Q."/>
            <person name="Li H."/>
            <person name="Cai W."/>
        </authorList>
    </citation>
    <scope>NUCLEOTIDE SEQUENCE</scope>
    <source>
        <strain evidence="9">Cailab_2022a</strain>
    </source>
</reference>
<feature type="active site" description="Proton donor" evidence="7">
    <location>
        <position position="374"/>
    </location>
</feature>
<dbReference type="SUPFAM" id="SSF53474">
    <property type="entry name" value="alpha/beta-Hydrolases"/>
    <property type="match status" value="1"/>
</dbReference>
<dbReference type="GO" id="GO:0033961">
    <property type="term" value="F:cis-stilbene-oxide hydrolase activity"/>
    <property type="evidence" value="ECO:0007669"/>
    <property type="project" value="UniProtKB-UniRule"/>
</dbReference>
<accession>A0AAV7XMV0</accession>
<dbReference type="PANTHER" id="PTHR21661:SF35">
    <property type="entry name" value="EPOXIDE HYDROLASE"/>
    <property type="match status" value="1"/>
</dbReference>
<proteinExistence type="inferred from homology"/>
<keyword evidence="5 6" id="KW-0378">Hydrolase</keyword>
<dbReference type="PANTHER" id="PTHR21661">
    <property type="entry name" value="EPOXIDE HYDROLASE 1-RELATED"/>
    <property type="match status" value="1"/>
</dbReference>
<comment type="catalytic activity">
    <reaction evidence="1 6">
        <text>1-(4-methoxyphenyl)-N-methyl-N-[(3-methyloxetan-3-yl)methyl]methanamine + H2O = 2-{[(4-methoxybenzyl)(methyl)amino]methyl}-2-methylpropane-1,3-diol</text>
        <dbReference type="Rhea" id="RHEA:55764"/>
        <dbReference type="ChEBI" id="CHEBI:15377"/>
        <dbReference type="ChEBI" id="CHEBI:139161"/>
        <dbReference type="ChEBI" id="CHEBI:139164"/>
        <dbReference type="EC" id="3.3.2.9"/>
    </reaction>
</comment>
<dbReference type="Pfam" id="PF06441">
    <property type="entry name" value="EHN"/>
    <property type="match status" value="1"/>
</dbReference>
<dbReference type="GO" id="GO:0097176">
    <property type="term" value="P:epoxide metabolic process"/>
    <property type="evidence" value="ECO:0007669"/>
    <property type="project" value="TreeGrafter"/>
</dbReference>
<comment type="caution">
    <text evidence="9">The sequence shown here is derived from an EMBL/GenBank/DDBJ whole genome shotgun (WGS) entry which is preliminary data.</text>
</comment>
<organism evidence="9 10">
    <name type="scientific">Megalurothrips usitatus</name>
    <name type="common">bean blossom thrips</name>
    <dbReference type="NCBI Taxonomy" id="439358"/>
    <lineage>
        <taxon>Eukaryota</taxon>
        <taxon>Metazoa</taxon>
        <taxon>Ecdysozoa</taxon>
        <taxon>Arthropoda</taxon>
        <taxon>Hexapoda</taxon>
        <taxon>Insecta</taxon>
        <taxon>Pterygota</taxon>
        <taxon>Neoptera</taxon>
        <taxon>Paraneoptera</taxon>
        <taxon>Thysanoptera</taxon>
        <taxon>Terebrantia</taxon>
        <taxon>Thripoidea</taxon>
        <taxon>Thripidae</taxon>
        <taxon>Megalurothrips</taxon>
    </lineage>
</organism>
<evidence type="ECO:0000256" key="1">
    <source>
        <dbReference type="ARBA" id="ARBA00000221"/>
    </source>
</evidence>
<sequence length="459" mass="51138">MWFVVKLLAVLVVLLAVGLGVLWQKAFAPGPLPNLRDEWWGPGQPRNLGEAITPFKINIPDAVIEDLNARLDRWKTPTKPLENAGFTYGMNSDYLAKVVKFWRKDYNWRKREAFLNSLPQFKTNVAGLNMHFIHVKPKNVPAGTKVLPLLFMHGWPGSVRELYAAIPLLTTPRKGFNFVFEVVAPSLPGYGFSEGAARPGLGAVQMAVVMRQLMQRLGFQQFYVQGGDWGSVIATHMATLYPNIVLGAHMNMCAAMHPLTPIVYMVGSIYPLLLVDPPYQDRLFPLSSSYSFLIEESGYFHLQATKPDTVGVALRDSPVGLASYILEKFSTWTNRTWKELPDGGIEKKFALTDLLDNVMIYWVTDSITTSMRLYAESFSSAQLGLGMDKIPANVPTACMAAPGEIAYSPKATLLMKFPQLIQYTHPPRGGHFLAFEEPALFADDVWDSMAKILAEKSSS</sequence>
<evidence type="ECO:0000259" key="8">
    <source>
        <dbReference type="Pfam" id="PF06441"/>
    </source>
</evidence>
<dbReference type="InterPro" id="IPR000639">
    <property type="entry name" value="Epox_hydrolase-like"/>
</dbReference>
<dbReference type="GO" id="GO:0005789">
    <property type="term" value="C:endoplasmic reticulum membrane"/>
    <property type="evidence" value="ECO:0007669"/>
    <property type="project" value="UniProtKB-SubCell"/>
</dbReference>
<dbReference type="InterPro" id="IPR029058">
    <property type="entry name" value="AB_hydrolase_fold"/>
</dbReference>
<comment type="catalytic activity">
    <reaction evidence="6">
        <text>cis-stilbene oxide + H2O = (1R,2R)-hydrobenzoin</text>
        <dbReference type="Rhea" id="RHEA:23900"/>
        <dbReference type="ChEBI" id="CHEBI:15377"/>
        <dbReference type="ChEBI" id="CHEBI:50004"/>
        <dbReference type="ChEBI" id="CHEBI:50014"/>
        <dbReference type="EC" id="3.3.2.9"/>
    </reaction>
</comment>
<comment type="subcellular location">
    <subcellularLocation>
        <location evidence="6">Endoplasmic reticulum membrane</location>
    </subcellularLocation>
    <subcellularLocation>
        <location evidence="2">Microsome membrane</location>
        <topology evidence="2">Single-pass membrane protein</topology>
    </subcellularLocation>
</comment>
<protein>
    <recommendedName>
        <fullName evidence="6">Epoxide hydrolase</fullName>
        <ecNumber evidence="6">3.3.2.9</ecNumber>
    </recommendedName>
</protein>
<gene>
    <name evidence="9" type="ORF">ONE63_009403</name>
</gene>
<keyword evidence="6" id="KW-0256">Endoplasmic reticulum</keyword>